<dbReference type="SUPFAM" id="SSF52317">
    <property type="entry name" value="Class I glutamine amidotransferase-like"/>
    <property type="match status" value="1"/>
</dbReference>
<dbReference type="NCBIfam" id="TIGR00337">
    <property type="entry name" value="PyrG"/>
    <property type="match status" value="1"/>
</dbReference>
<evidence type="ECO:0000256" key="1">
    <source>
        <dbReference type="ARBA" id="ARBA00005171"/>
    </source>
</evidence>
<feature type="domain" description="Glutamine amidotransferase" evidence="10">
    <location>
        <begin position="310"/>
        <end position="535"/>
    </location>
</feature>
<keyword evidence="9" id="KW-0479">Metal-binding</keyword>
<keyword evidence="6 9" id="KW-0315">Glutamine amidotransferase</keyword>
<dbReference type="RefSeq" id="WP_381499911.1">
    <property type="nucleotide sequence ID" value="NZ_JBHUOM010000002.1"/>
</dbReference>
<dbReference type="Pfam" id="PF06418">
    <property type="entry name" value="CTP_synth_N"/>
    <property type="match status" value="1"/>
</dbReference>
<dbReference type="PROSITE" id="PS51273">
    <property type="entry name" value="GATASE_TYPE_1"/>
    <property type="match status" value="1"/>
</dbReference>
<keyword evidence="9" id="KW-0460">Magnesium</keyword>
<feature type="binding site" evidence="9">
    <location>
        <begin position="195"/>
        <end position="200"/>
    </location>
    <ligand>
        <name>UTP</name>
        <dbReference type="ChEBI" id="CHEBI:46398"/>
    </ligand>
</feature>
<feature type="binding site" evidence="9">
    <location>
        <position position="363"/>
    </location>
    <ligand>
        <name>L-glutamine</name>
        <dbReference type="ChEBI" id="CHEBI:58359"/>
    </ligand>
</feature>
<feature type="binding site" evidence="9">
    <location>
        <position position="231"/>
    </location>
    <ligand>
        <name>UTP</name>
        <dbReference type="ChEBI" id="CHEBI:46398"/>
    </ligand>
</feature>
<dbReference type="CDD" id="cd03113">
    <property type="entry name" value="CTPS_N"/>
    <property type="match status" value="1"/>
</dbReference>
<dbReference type="CDD" id="cd01746">
    <property type="entry name" value="GATase1_CTP_Synthase"/>
    <property type="match status" value="1"/>
</dbReference>
<dbReference type="InterPro" id="IPR033828">
    <property type="entry name" value="GATase1_CTP_Synthase"/>
</dbReference>
<sequence>MAATGPKSAKYIFVTGGVTSSLGKGIIASSLAKLLQARGLTVTIQKFDPYINIDPGTLNPYEHGECYVTDDGAETDLDLGHYERFLNRPTSQANNITTGRIYNNVITRERRGDFLGKTVQVVPHITDEIKRNMRLLGETGEYDIVITEIGGCVGDIESLPFVEAVRQLKFELGEKDTLVIHLTLIPYLKSAGELKTKPTQHSVRMLLENGVQPDIIACRTEYPLPQDIRRKIAQFCNVQVSSVIEVIDAETIYDVPLLMQKERLDQRALYVLDLYNDKDADLDSWKGFLGRLKNPGHTVKIGLVGKYVELHDAYKSIAESFIHAGASNECKVELEWIQSETLVDEHYCANVLGELDAVLVAPGFGERGIEGKINAVRYVREHGIPFLGICLGMQMAVIEYARNVMGIPDAHSTEMEPHTLNPVISMMEEQKSVTDKGGTMRLGAYACKLKRDSLAHQIYGKTQISERHRHRYEFNNDYIEAFEKAGFRPTGINPDTGLVEIVELKGHPWYVGVQFHPELKSTVMNPHPLFVQFVKAALSYSQTKLAALTSVESTSDISTARVETADVVD</sequence>
<accession>A0ABW6AI38</accession>
<feature type="binding site" evidence="9">
    <location>
        <begin position="155"/>
        <end position="157"/>
    </location>
    <ligand>
        <name>CTP</name>
        <dbReference type="ChEBI" id="CHEBI:37563"/>
        <note>allosteric inhibitor</note>
    </ligand>
</feature>
<dbReference type="Gene3D" id="3.40.50.300">
    <property type="entry name" value="P-loop containing nucleotide triphosphate hydrolases"/>
    <property type="match status" value="1"/>
</dbReference>
<evidence type="ECO:0000313" key="13">
    <source>
        <dbReference type="Proteomes" id="UP001597512"/>
    </source>
</evidence>
<name>A0ABW6AI38_9BACT</name>
<dbReference type="InterPro" id="IPR027417">
    <property type="entry name" value="P-loop_NTPase"/>
</dbReference>
<evidence type="ECO:0000259" key="11">
    <source>
        <dbReference type="Pfam" id="PF06418"/>
    </source>
</evidence>
<comment type="subunit">
    <text evidence="9">Homotetramer.</text>
</comment>
<feature type="active site" description="Nucleophile; for glutamine hydrolysis" evidence="9">
    <location>
        <position position="390"/>
    </location>
</feature>
<dbReference type="HAMAP" id="MF_01227">
    <property type="entry name" value="PyrG"/>
    <property type="match status" value="1"/>
</dbReference>
<feature type="binding site" evidence="9">
    <location>
        <position position="471"/>
    </location>
    <ligand>
        <name>L-glutamine</name>
        <dbReference type="ChEBI" id="CHEBI:58359"/>
    </ligand>
</feature>
<feature type="binding site" evidence="9">
    <location>
        <position position="249"/>
    </location>
    <ligand>
        <name>ATP</name>
        <dbReference type="ChEBI" id="CHEBI:30616"/>
    </ligand>
</feature>
<keyword evidence="13" id="KW-1185">Reference proteome</keyword>
<gene>
    <name evidence="9" type="primary">pyrG</name>
    <name evidence="12" type="ORF">ACFS25_10960</name>
</gene>
<dbReference type="InterPro" id="IPR017926">
    <property type="entry name" value="GATASE"/>
</dbReference>
<proteinExistence type="inferred from homology"/>
<dbReference type="PANTHER" id="PTHR11550">
    <property type="entry name" value="CTP SYNTHASE"/>
    <property type="match status" value="1"/>
</dbReference>
<comment type="pathway">
    <text evidence="1 9">Pyrimidine metabolism; CTP biosynthesis via de novo pathway; CTP from UDP: step 2/2.</text>
</comment>
<dbReference type="NCBIfam" id="NF003792">
    <property type="entry name" value="PRK05380.1"/>
    <property type="match status" value="1"/>
</dbReference>
<keyword evidence="7 9" id="KW-0665">Pyrimidine biosynthesis</keyword>
<comment type="caution">
    <text evidence="12">The sequence shown here is derived from an EMBL/GenBank/DDBJ whole genome shotgun (WGS) entry which is preliminary data.</text>
</comment>
<dbReference type="Proteomes" id="UP001597512">
    <property type="component" value="Unassembled WGS sequence"/>
</dbReference>
<feature type="binding site" evidence="9">
    <location>
        <position position="414"/>
    </location>
    <ligand>
        <name>L-glutamine</name>
        <dbReference type="ChEBI" id="CHEBI:58359"/>
    </ligand>
</feature>
<comment type="activity regulation">
    <text evidence="9">Allosterically activated by GTP, when glutamine is the substrate; GTP has no effect on the reaction when ammonia is the substrate. The allosteric effector GTP functions by stabilizing the protein conformation that binds the tetrahedral intermediate(s) formed during glutamine hydrolysis. Inhibited by the product CTP, via allosteric rather than competitive inhibition.</text>
</comment>
<comment type="miscellaneous">
    <text evidence="9">CTPSs have evolved a hybrid strategy for distinguishing between UTP and CTP. The overlapping regions of the product feedback inhibitory and substrate sites recognize a common feature in both compounds, the triphosphate moiety. To differentiate isosteric substrate and product pyrimidine rings, an additional pocket far from the expected kinase/ligase catalytic site, specifically recognizes the cytosine and ribose portions of the product inhibitor.</text>
</comment>
<evidence type="ECO:0000256" key="7">
    <source>
        <dbReference type="ARBA" id="ARBA00022975"/>
    </source>
</evidence>
<evidence type="ECO:0000256" key="2">
    <source>
        <dbReference type="ARBA" id="ARBA00007533"/>
    </source>
</evidence>
<dbReference type="EMBL" id="JBHUOM010000002">
    <property type="protein sequence ID" value="MFD2934303.1"/>
    <property type="molecule type" value="Genomic_DNA"/>
</dbReference>
<feature type="binding site" evidence="9">
    <location>
        <position position="231"/>
    </location>
    <ligand>
        <name>CTP</name>
        <dbReference type="ChEBI" id="CHEBI:37563"/>
        <note>allosteric inhibitor</note>
    </ligand>
</feature>
<feature type="binding site" evidence="9">
    <location>
        <position position="20"/>
    </location>
    <ligand>
        <name>CTP</name>
        <dbReference type="ChEBI" id="CHEBI:37563"/>
        <note>allosteric inhibitor</note>
    </ligand>
</feature>
<feature type="binding site" evidence="9">
    <location>
        <position position="78"/>
    </location>
    <ligand>
        <name>Mg(2+)</name>
        <dbReference type="ChEBI" id="CHEBI:18420"/>
    </ligand>
</feature>
<organism evidence="12 13">
    <name type="scientific">Spirosoma flavum</name>
    <dbReference type="NCBI Taxonomy" id="2048557"/>
    <lineage>
        <taxon>Bacteria</taxon>
        <taxon>Pseudomonadati</taxon>
        <taxon>Bacteroidota</taxon>
        <taxon>Cytophagia</taxon>
        <taxon>Cytophagales</taxon>
        <taxon>Cytophagaceae</taxon>
        <taxon>Spirosoma</taxon>
    </lineage>
</organism>
<evidence type="ECO:0000313" key="12">
    <source>
        <dbReference type="EMBL" id="MFD2934303.1"/>
    </source>
</evidence>
<dbReference type="EC" id="6.3.4.2" evidence="9"/>
<comment type="caution">
    <text evidence="9">Lacks conserved residue(s) required for the propagation of feature annotation.</text>
</comment>
<comment type="catalytic activity">
    <reaction evidence="9">
        <text>L-glutamine + H2O = L-glutamate + NH4(+)</text>
        <dbReference type="Rhea" id="RHEA:15889"/>
        <dbReference type="ChEBI" id="CHEBI:15377"/>
        <dbReference type="ChEBI" id="CHEBI:28938"/>
        <dbReference type="ChEBI" id="CHEBI:29985"/>
        <dbReference type="ChEBI" id="CHEBI:58359"/>
    </reaction>
</comment>
<dbReference type="PANTHER" id="PTHR11550:SF0">
    <property type="entry name" value="CTP SYNTHASE-RELATED"/>
    <property type="match status" value="1"/>
</dbReference>
<comment type="catalytic activity">
    <reaction evidence="9">
        <text>UTP + NH4(+) + ATP = CTP + ADP + phosphate + 2 H(+)</text>
        <dbReference type="Rhea" id="RHEA:16597"/>
        <dbReference type="ChEBI" id="CHEBI:15378"/>
        <dbReference type="ChEBI" id="CHEBI:28938"/>
        <dbReference type="ChEBI" id="CHEBI:30616"/>
        <dbReference type="ChEBI" id="CHEBI:37563"/>
        <dbReference type="ChEBI" id="CHEBI:43474"/>
        <dbReference type="ChEBI" id="CHEBI:46398"/>
        <dbReference type="ChEBI" id="CHEBI:456216"/>
    </reaction>
</comment>
<comment type="function">
    <text evidence="9">Catalyzes the ATP-dependent amination of UTP to CTP with either L-glutamine or ammonia as the source of nitrogen. Regulates intracellular CTP levels through interactions with the four ribonucleotide triphosphates.</text>
</comment>
<dbReference type="GO" id="GO:0003883">
    <property type="term" value="F:CTP synthase activity"/>
    <property type="evidence" value="ECO:0007669"/>
    <property type="project" value="UniProtKB-EC"/>
</dbReference>
<dbReference type="InterPro" id="IPR029062">
    <property type="entry name" value="Class_I_gatase-like"/>
</dbReference>
<feature type="binding site" evidence="9">
    <location>
        <begin position="195"/>
        <end position="200"/>
    </location>
    <ligand>
        <name>CTP</name>
        <dbReference type="ChEBI" id="CHEBI:37563"/>
        <note>allosteric inhibitor</note>
    </ligand>
</feature>
<feature type="binding site" evidence="9">
    <location>
        <position position="20"/>
    </location>
    <ligand>
        <name>UTP</name>
        <dbReference type="ChEBI" id="CHEBI:46398"/>
    </ligand>
</feature>
<feature type="binding site" evidence="9">
    <location>
        <begin position="21"/>
        <end position="26"/>
    </location>
    <ligand>
        <name>ATP</name>
        <dbReference type="ChEBI" id="CHEBI:30616"/>
    </ligand>
</feature>
<feature type="region of interest" description="Amidoligase domain" evidence="9">
    <location>
        <begin position="1"/>
        <end position="274"/>
    </location>
</feature>
<dbReference type="SUPFAM" id="SSF52540">
    <property type="entry name" value="P-loop containing nucleoside triphosphate hydrolases"/>
    <property type="match status" value="1"/>
</dbReference>
<comment type="catalytic activity">
    <reaction evidence="8 9">
        <text>UTP + L-glutamine + ATP + H2O = CTP + L-glutamate + ADP + phosphate + 2 H(+)</text>
        <dbReference type="Rhea" id="RHEA:26426"/>
        <dbReference type="ChEBI" id="CHEBI:15377"/>
        <dbReference type="ChEBI" id="CHEBI:15378"/>
        <dbReference type="ChEBI" id="CHEBI:29985"/>
        <dbReference type="ChEBI" id="CHEBI:30616"/>
        <dbReference type="ChEBI" id="CHEBI:37563"/>
        <dbReference type="ChEBI" id="CHEBI:43474"/>
        <dbReference type="ChEBI" id="CHEBI:46398"/>
        <dbReference type="ChEBI" id="CHEBI:58359"/>
        <dbReference type="ChEBI" id="CHEBI:456216"/>
        <dbReference type="EC" id="6.3.4.2"/>
    </reaction>
</comment>
<feature type="active site" evidence="9">
    <location>
        <position position="518"/>
    </location>
</feature>
<dbReference type="Pfam" id="PF00117">
    <property type="entry name" value="GATase"/>
    <property type="match status" value="1"/>
</dbReference>
<comment type="similarity">
    <text evidence="2 9">Belongs to the CTP synthase family.</text>
</comment>
<evidence type="ECO:0000256" key="6">
    <source>
        <dbReference type="ARBA" id="ARBA00022962"/>
    </source>
</evidence>
<reference evidence="13" key="1">
    <citation type="journal article" date="2019" name="Int. J. Syst. Evol. Microbiol.">
        <title>The Global Catalogue of Microorganisms (GCM) 10K type strain sequencing project: providing services to taxonomists for standard genome sequencing and annotation.</title>
        <authorList>
            <consortium name="The Broad Institute Genomics Platform"/>
            <consortium name="The Broad Institute Genome Sequencing Center for Infectious Disease"/>
            <person name="Wu L."/>
            <person name="Ma J."/>
        </authorList>
    </citation>
    <scope>NUCLEOTIDE SEQUENCE [LARGE SCALE GENOMIC DNA]</scope>
    <source>
        <strain evidence="13">KCTC 52490</strain>
    </source>
</reference>
<feature type="binding site" evidence="9">
    <location>
        <position position="61"/>
    </location>
    <ligand>
        <name>L-glutamine</name>
        <dbReference type="ChEBI" id="CHEBI:58359"/>
    </ligand>
</feature>
<evidence type="ECO:0000256" key="3">
    <source>
        <dbReference type="ARBA" id="ARBA00022598"/>
    </source>
</evidence>
<keyword evidence="3 9" id="KW-0436">Ligase</keyword>
<keyword evidence="4 9" id="KW-0547">Nucleotide-binding</keyword>
<dbReference type="Gene3D" id="3.40.50.880">
    <property type="match status" value="1"/>
</dbReference>
<dbReference type="InterPro" id="IPR004468">
    <property type="entry name" value="CTP_synthase"/>
</dbReference>
<feature type="domain" description="CTP synthase N-terminal" evidence="11">
    <location>
        <begin position="10"/>
        <end position="272"/>
    </location>
</feature>
<feature type="binding site" evidence="9">
    <location>
        <position position="78"/>
    </location>
    <ligand>
        <name>ATP</name>
        <dbReference type="ChEBI" id="CHEBI:30616"/>
    </ligand>
</feature>
<feature type="active site" evidence="9">
    <location>
        <position position="516"/>
    </location>
</feature>
<evidence type="ECO:0000256" key="4">
    <source>
        <dbReference type="ARBA" id="ARBA00022741"/>
    </source>
</evidence>
<evidence type="ECO:0000256" key="8">
    <source>
        <dbReference type="ARBA" id="ARBA00047781"/>
    </source>
</evidence>
<feature type="binding site" evidence="9">
    <location>
        <begin position="391"/>
        <end position="394"/>
    </location>
    <ligand>
        <name>L-glutamine</name>
        <dbReference type="ChEBI" id="CHEBI:58359"/>
    </ligand>
</feature>
<protein>
    <recommendedName>
        <fullName evidence="9">CTP synthase</fullName>
        <ecNumber evidence="9">6.3.4.2</ecNumber>
    </recommendedName>
    <alternativeName>
        <fullName evidence="9">Cytidine 5'-triphosphate synthase</fullName>
    </alternativeName>
    <alternativeName>
        <fullName evidence="9">Cytidine triphosphate synthetase</fullName>
        <shortName evidence="9">CTP synthetase</shortName>
        <shortName evidence="9">CTPS</shortName>
    </alternativeName>
    <alternativeName>
        <fullName evidence="9">UTP--ammonia ligase</fullName>
    </alternativeName>
</protein>
<dbReference type="InterPro" id="IPR017456">
    <property type="entry name" value="CTP_synthase_N"/>
</dbReference>
<feature type="binding site" evidence="9">
    <location>
        <position position="148"/>
    </location>
    <ligand>
        <name>Mg(2+)</name>
        <dbReference type="ChEBI" id="CHEBI:18420"/>
    </ligand>
</feature>
<evidence type="ECO:0000256" key="9">
    <source>
        <dbReference type="HAMAP-Rule" id="MF_01227"/>
    </source>
</evidence>
<evidence type="ECO:0000259" key="10">
    <source>
        <dbReference type="Pfam" id="PF00117"/>
    </source>
</evidence>
<keyword evidence="5 9" id="KW-0067">ATP-binding</keyword>
<evidence type="ECO:0000256" key="5">
    <source>
        <dbReference type="ARBA" id="ARBA00022840"/>
    </source>
</evidence>